<gene>
    <name evidence="5" type="primary">vapC</name>
    <name evidence="7" type="ORF">FH039_09335</name>
</gene>
<feature type="binding site" evidence="5">
    <location>
        <position position="110"/>
    </location>
    <ligand>
        <name>Mg(2+)</name>
        <dbReference type="ChEBI" id="CHEBI:18420"/>
    </ligand>
</feature>
<dbReference type="GO" id="GO:0004521">
    <property type="term" value="F:RNA endonuclease activity"/>
    <property type="evidence" value="ECO:0007669"/>
    <property type="project" value="InterPro"/>
</dbReference>
<organism evidence="7 8">
    <name type="scientific">Thermococcus indicus</name>
    <dbReference type="NCBI Taxonomy" id="2586643"/>
    <lineage>
        <taxon>Archaea</taxon>
        <taxon>Methanobacteriati</taxon>
        <taxon>Methanobacteriota</taxon>
        <taxon>Thermococci</taxon>
        <taxon>Thermococcales</taxon>
        <taxon>Thermococcaceae</taxon>
        <taxon>Thermococcus</taxon>
    </lineage>
</organism>
<name>A0A4Y5SLH8_9EURY</name>
<evidence type="ECO:0000313" key="7">
    <source>
        <dbReference type="EMBL" id="QDA31763.1"/>
    </source>
</evidence>
<keyword evidence="3 5" id="KW-0479">Metal-binding</keyword>
<reference evidence="7 8" key="1">
    <citation type="submission" date="2019-06" db="EMBL/GenBank/DDBJ databases">
        <title>Thermococcus indicus sp. nov., a Fe(III)-reducing hyperthermophilic archaeon isolated from the Onnuri vent field of the Central Indian Ocean ridge.</title>
        <authorList>
            <person name="Lim J.K."/>
            <person name="Kim Y.J."/>
            <person name="Kwon K.K."/>
        </authorList>
    </citation>
    <scope>NUCLEOTIDE SEQUENCE [LARGE SCALE GENOMIC DNA]</scope>
    <source>
        <strain evidence="7 8">IOH1</strain>
    </source>
</reference>
<dbReference type="SUPFAM" id="SSF88723">
    <property type="entry name" value="PIN domain-like"/>
    <property type="match status" value="1"/>
</dbReference>
<dbReference type="GO" id="GO:0000287">
    <property type="term" value="F:magnesium ion binding"/>
    <property type="evidence" value="ECO:0007669"/>
    <property type="project" value="UniProtKB-UniRule"/>
</dbReference>
<dbReference type="InterPro" id="IPR002716">
    <property type="entry name" value="PIN_dom"/>
</dbReference>
<comment type="cofactor">
    <cofactor evidence="5">
        <name>Mg(2+)</name>
        <dbReference type="ChEBI" id="CHEBI:18420"/>
    </cofactor>
</comment>
<dbReference type="EMBL" id="CP040846">
    <property type="protein sequence ID" value="QDA31763.1"/>
    <property type="molecule type" value="Genomic_DNA"/>
</dbReference>
<feature type="domain" description="PIN" evidence="6">
    <location>
        <begin position="9"/>
        <end position="136"/>
    </location>
</feature>
<keyword evidence="1 5" id="KW-1277">Toxin-antitoxin system</keyword>
<dbReference type="Gene3D" id="3.40.50.1010">
    <property type="entry name" value="5'-nuclease"/>
    <property type="match status" value="1"/>
</dbReference>
<dbReference type="GO" id="GO:0090729">
    <property type="term" value="F:toxin activity"/>
    <property type="evidence" value="ECO:0007669"/>
    <property type="project" value="UniProtKB-KW"/>
</dbReference>
<evidence type="ECO:0000313" key="8">
    <source>
        <dbReference type="Proteomes" id="UP000306007"/>
    </source>
</evidence>
<keyword evidence="4 5" id="KW-0378">Hydrolase</keyword>
<evidence type="ECO:0000256" key="4">
    <source>
        <dbReference type="ARBA" id="ARBA00022801"/>
    </source>
</evidence>
<keyword evidence="2 5" id="KW-0540">Nuclease</keyword>
<dbReference type="OrthoDB" id="198094at2157"/>
<comment type="function">
    <text evidence="5">Toxic component of a toxin-antitoxin (TA) system. An RNase.</text>
</comment>
<dbReference type="EC" id="3.1.-.-" evidence="5"/>
<dbReference type="Proteomes" id="UP000306007">
    <property type="component" value="Chromosome"/>
</dbReference>
<comment type="similarity">
    <text evidence="5">Belongs to the PINc/VapC protein family.</text>
</comment>
<dbReference type="AlphaFoldDB" id="A0A4Y5SLH8"/>
<keyword evidence="5" id="KW-0460">Magnesium</keyword>
<protein>
    <recommendedName>
        <fullName evidence="5">Ribonuclease VapC</fullName>
        <shortName evidence="5">RNase VapC</shortName>
        <ecNumber evidence="5">3.1.-.-</ecNumber>
    </recommendedName>
    <alternativeName>
        <fullName evidence="5">Putative toxin VapC</fullName>
    </alternativeName>
</protein>
<dbReference type="KEGG" id="tic:FH039_09335"/>
<dbReference type="GO" id="GO:0016787">
    <property type="term" value="F:hydrolase activity"/>
    <property type="evidence" value="ECO:0007669"/>
    <property type="project" value="UniProtKB-KW"/>
</dbReference>
<evidence type="ECO:0000259" key="6">
    <source>
        <dbReference type="Pfam" id="PF01850"/>
    </source>
</evidence>
<evidence type="ECO:0000256" key="2">
    <source>
        <dbReference type="ARBA" id="ARBA00022722"/>
    </source>
</evidence>
<evidence type="ECO:0000256" key="1">
    <source>
        <dbReference type="ARBA" id="ARBA00022649"/>
    </source>
</evidence>
<dbReference type="PANTHER" id="PTHR42188:SF1">
    <property type="entry name" value="23S RRNA-SPECIFIC ENDONUCLEASE VAPC20"/>
    <property type="match status" value="1"/>
</dbReference>
<keyword evidence="8" id="KW-1185">Reference proteome</keyword>
<dbReference type="InterPro" id="IPR022907">
    <property type="entry name" value="VapC_family"/>
</dbReference>
<proteinExistence type="inferred from homology"/>
<keyword evidence="5" id="KW-0800">Toxin</keyword>
<dbReference type="InterPro" id="IPR029060">
    <property type="entry name" value="PIN-like_dom_sf"/>
</dbReference>
<evidence type="ECO:0000256" key="5">
    <source>
        <dbReference type="HAMAP-Rule" id="MF_00265"/>
    </source>
</evidence>
<evidence type="ECO:0000256" key="3">
    <source>
        <dbReference type="ARBA" id="ARBA00022723"/>
    </source>
</evidence>
<dbReference type="InterPro" id="IPR039018">
    <property type="entry name" value="VapC20-like"/>
</dbReference>
<feature type="binding site" evidence="5">
    <location>
        <position position="12"/>
    </location>
    <ligand>
        <name>Mg(2+)</name>
        <dbReference type="ChEBI" id="CHEBI:18420"/>
    </ligand>
</feature>
<dbReference type="PANTHER" id="PTHR42188">
    <property type="entry name" value="23S RRNA-SPECIFIC ENDONUCLEASE VAPC20"/>
    <property type="match status" value="1"/>
</dbReference>
<dbReference type="Pfam" id="PF01850">
    <property type="entry name" value="PIN"/>
    <property type="match status" value="1"/>
</dbReference>
<accession>A0A4Y5SLH8</accession>
<dbReference type="GO" id="GO:0016075">
    <property type="term" value="P:rRNA catabolic process"/>
    <property type="evidence" value="ECO:0007669"/>
    <property type="project" value="TreeGrafter"/>
</dbReference>
<dbReference type="HAMAP" id="MF_00265">
    <property type="entry name" value="VapC_Nob1"/>
    <property type="match status" value="1"/>
</dbReference>
<sequence>MVKRMNEKIYMDTSALIAFFNPRDRNHEAATSFFREMALEGSSFIIGRHTLLEFLSGASKRVGKRRAILIREKLLESKFIEIVAEKDGDWKDAWKCFEKYVDNNGIDVFDCLSFSIMRRLGIRKAFTFDDDFETAGFIKLP</sequence>